<feature type="domain" description="Glycosyl hydrolases family 38 C-terminal" evidence="3">
    <location>
        <begin position="884"/>
        <end position="939"/>
    </location>
</feature>
<reference evidence="4 5" key="1">
    <citation type="submission" date="2016-08" db="EMBL/GenBank/DDBJ databases">
        <authorList>
            <person name="Seilhamer J.J."/>
        </authorList>
    </citation>
    <scope>NUCLEOTIDE SEQUENCE [LARGE SCALE GENOMIC DNA]</scope>
    <source>
        <strain evidence="4 5">A37T2</strain>
    </source>
</reference>
<dbReference type="CDD" id="cd10791">
    <property type="entry name" value="GH38N_AMII_like_1"/>
    <property type="match status" value="1"/>
</dbReference>
<dbReference type="InterPro" id="IPR000602">
    <property type="entry name" value="Glyco_hydro_38_N"/>
</dbReference>
<dbReference type="EMBL" id="FMAR01000001">
    <property type="protein sequence ID" value="SCB83271.1"/>
    <property type="molecule type" value="Genomic_DNA"/>
</dbReference>
<dbReference type="GO" id="GO:0009313">
    <property type="term" value="P:oligosaccharide catabolic process"/>
    <property type="evidence" value="ECO:0007669"/>
    <property type="project" value="TreeGrafter"/>
</dbReference>
<feature type="domain" description="Glycosyl hydrolase family 38 C-terminal" evidence="2">
    <location>
        <begin position="612"/>
        <end position="775"/>
    </location>
</feature>
<evidence type="ECO:0000313" key="4">
    <source>
        <dbReference type="EMBL" id="SCB83271.1"/>
    </source>
</evidence>
<protein>
    <submittedName>
        <fullName evidence="4">Glycosyl hydrolases family 38 N-terminal domain-containing protein</fullName>
    </submittedName>
</protein>
<dbReference type="InterPro" id="IPR027291">
    <property type="entry name" value="Glyco_hydro_38_N_sf"/>
</dbReference>
<dbReference type="Proteomes" id="UP000242818">
    <property type="component" value="Unassembled WGS sequence"/>
</dbReference>
<accession>A0A1C3ZLT1</accession>
<dbReference type="Pfam" id="PF17677">
    <property type="entry name" value="Glyco_hydro38C2"/>
    <property type="match status" value="1"/>
</dbReference>
<dbReference type="GO" id="GO:0006013">
    <property type="term" value="P:mannose metabolic process"/>
    <property type="evidence" value="ECO:0007669"/>
    <property type="project" value="InterPro"/>
</dbReference>
<evidence type="ECO:0000259" key="3">
    <source>
        <dbReference type="Pfam" id="PF17677"/>
    </source>
</evidence>
<dbReference type="InterPro" id="IPR041147">
    <property type="entry name" value="GH38_C"/>
</dbReference>
<evidence type="ECO:0000259" key="1">
    <source>
        <dbReference type="Pfam" id="PF01074"/>
    </source>
</evidence>
<proteinExistence type="predicted"/>
<dbReference type="GO" id="GO:0030246">
    <property type="term" value="F:carbohydrate binding"/>
    <property type="evidence" value="ECO:0007669"/>
    <property type="project" value="InterPro"/>
</dbReference>
<evidence type="ECO:0000259" key="2">
    <source>
        <dbReference type="Pfam" id="PF07748"/>
    </source>
</evidence>
<gene>
    <name evidence="4" type="ORF">GA0116948_101456</name>
</gene>
<dbReference type="PANTHER" id="PTHR46017">
    <property type="entry name" value="ALPHA-MANNOSIDASE 2C1"/>
    <property type="match status" value="1"/>
</dbReference>
<dbReference type="SUPFAM" id="SSF88713">
    <property type="entry name" value="Glycoside hydrolase/deacetylase"/>
    <property type="match status" value="1"/>
</dbReference>
<keyword evidence="5" id="KW-1185">Reference proteome</keyword>
<dbReference type="Gene3D" id="3.20.110.10">
    <property type="entry name" value="Glycoside hydrolase 38, N terminal domain"/>
    <property type="match status" value="1"/>
</dbReference>
<sequence>MKINIFIGLAGCVLGGIPALAQQVFTGISLKATPAYLRYHDQPARMARLEFHGGNAYAPGVVYISFNGLEDSVQILPGQEGLRYYELPLPGAPVEVETQASVKYMTNGNAYTARVLVPPARQWSVYLLPHAHVDVGYTNVQDKVLAIHMNNIDEAIKIAERTQDYPLEARFKWNTEAIWVVDNYLAKASPAKKAAFWEAVKKGWINLDGSYGNVNTSATSPVQLLHQFQTSLQLAKENGVEIHTMFQGDVPGASWGLSAQSDITGIHYFLSAPNASDRIGEADKLRDKPFYWVSPSGKQRMLFWQSSPYSIGYMLKGDKIPNFFTVENPTPFYTGKPSENFLNPWLFGYLEDLRQKGFPYNMTLLTWAMSDNAPIDPELPEAVKAWNERYTSPRLVITSTHQFFQDVEAAYHDKIPTVAGDYTEYWTDGISSGAKETAITRNASDALQQAGAIWALRGRNDYPASDFNKAWIDMVMFNEHTWGAYNSVSEPADPKVKAQWAYKQNFALQAQTRSSALLTASIAGDNALPNAVDVYNTLAYTRTALVTVPAALSQGGNLVTDNHGHKLPSQRLSSGELVFLVTQQAPFSKQRYHISPGKAFVKNRATVNGYTLKNDFYTVQVDAHTGNISSLQKAGSAANLADAGGLNQYDYLVGDSVGGLKTAHDVRIRVKENGPLLVSLLVSAQADGTHQLTREVQLVAGVDRVAFINTIDKKATGDKESLHFVFPFHLPGAQVRYNIPWSSITAESDQLPFSNRNWYTLQRWVDVSDKDHGITWSSPDAPLFEIGQYPTAGLLGGLHNSPLWRTYTDQQPIIASWVMNNLWHTNFRYSQEGPVIFHYYLHAHAAYNAAEVNETGLENHQPLVVAAATGAGAESLFFQLQSGNAYVENINPASDGNGVVLQLVNAAESPTQVTFTARNKAVLHLWECDLLESNKKELGTRFHIPAKGVLMVRVGKQ</sequence>
<dbReference type="SUPFAM" id="SSF74650">
    <property type="entry name" value="Galactose mutarotase-like"/>
    <property type="match status" value="1"/>
</dbReference>
<dbReference type="Gene3D" id="2.70.98.30">
    <property type="entry name" value="Golgi alpha-mannosidase II, domain 4"/>
    <property type="match status" value="1"/>
</dbReference>
<dbReference type="AlphaFoldDB" id="A0A1C3ZLT1"/>
<dbReference type="InterPro" id="IPR011682">
    <property type="entry name" value="Glyco_hydro_38_C"/>
</dbReference>
<dbReference type="Pfam" id="PF01074">
    <property type="entry name" value="Glyco_hydro_38N"/>
    <property type="match status" value="1"/>
</dbReference>
<dbReference type="GO" id="GO:0004559">
    <property type="term" value="F:alpha-mannosidase activity"/>
    <property type="evidence" value="ECO:0007669"/>
    <property type="project" value="InterPro"/>
</dbReference>
<dbReference type="STRING" id="1335309.GA0116948_101456"/>
<dbReference type="Pfam" id="PF07748">
    <property type="entry name" value="Glyco_hydro_38C"/>
    <property type="match status" value="1"/>
</dbReference>
<dbReference type="InterPro" id="IPR011330">
    <property type="entry name" value="Glyco_hydro/deAcase_b/a-brl"/>
</dbReference>
<dbReference type="PANTHER" id="PTHR46017:SF1">
    <property type="entry name" value="ALPHA-MANNOSIDASE 2C1"/>
    <property type="match status" value="1"/>
</dbReference>
<keyword evidence="4" id="KW-0378">Hydrolase</keyword>
<dbReference type="InterPro" id="IPR011013">
    <property type="entry name" value="Gal_mutarotase_sf_dom"/>
</dbReference>
<evidence type="ECO:0000313" key="5">
    <source>
        <dbReference type="Proteomes" id="UP000242818"/>
    </source>
</evidence>
<dbReference type="RefSeq" id="WP_089708570.1">
    <property type="nucleotide sequence ID" value="NZ_FMAR01000001.1"/>
</dbReference>
<dbReference type="OrthoDB" id="1049785at2"/>
<organism evidence="4 5">
    <name type="scientific">Chitinophaga costaii</name>
    <dbReference type="NCBI Taxonomy" id="1335309"/>
    <lineage>
        <taxon>Bacteria</taxon>
        <taxon>Pseudomonadati</taxon>
        <taxon>Bacteroidota</taxon>
        <taxon>Chitinophagia</taxon>
        <taxon>Chitinophagales</taxon>
        <taxon>Chitinophagaceae</taxon>
        <taxon>Chitinophaga</taxon>
    </lineage>
</organism>
<name>A0A1C3ZLT1_9BACT</name>
<feature type="domain" description="Glycoside hydrolase family 38 N-terminal" evidence="1">
    <location>
        <begin position="125"/>
        <end position="416"/>
    </location>
</feature>